<evidence type="ECO:0000313" key="2">
    <source>
        <dbReference type="Ensembl" id="ENSCPRP00005015750.1"/>
    </source>
</evidence>
<evidence type="ECO:0000259" key="1">
    <source>
        <dbReference type="PROSITE" id="PS50804"/>
    </source>
</evidence>
<dbReference type="AlphaFoldDB" id="A0A7M4EX56"/>
<evidence type="ECO:0000313" key="3">
    <source>
        <dbReference type="Proteomes" id="UP000594220"/>
    </source>
</evidence>
<reference evidence="2" key="1">
    <citation type="submission" date="2025-08" db="UniProtKB">
        <authorList>
            <consortium name="Ensembl"/>
        </authorList>
    </citation>
    <scope>IDENTIFICATION</scope>
</reference>
<dbReference type="PROSITE" id="PS50804">
    <property type="entry name" value="SCAN_BOX"/>
    <property type="match status" value="1"/>
</dbReference>
<dbReference type="InterPro" id="IPR038269">
    <property type="entry name" value="SCAN_sf"/>
</dbReference>
<dbReference type="Pfam" id="PF02023">
    <property type="entry name" value="SCAN"/>
    <property type="match status" value="1"/>
</dbReference>
<name>A0A7M4EX56_CROPO</name>
<accession>A0A7M4EX56</accession>
<dbReference type="Gene3D" id="1.10.4020.10">
    <property type="entry name" value="DNA breaking-rejoining enzymes"/>
    <property type="match status" value="1"/>
</dbReference>
<reference evidence="2" key="2">
    <citation type="submission" date="2025-09" db="UniProtKB">
        <authorList>
            <consortium name="Ensembl"/>
        </authorList>
    </citation>
    <scope>IDENTIFICATION</scope>
</reference>
<protein>
    <recommendedName>
        <fullName evidence="1">SCAN box domain-containing protein</fullName>
    </recommendedName>
</protein>
<dbReference type="InterPro" id="IPR003309">
    <property type="entry name" value="SCAN_dom"/>
</dbReference>
<feature type="domain" description="SCAN box" evidence="1">
    <location>
        <begin position="53"/>
        <end position="85"/>
    </location>
</feature>
<organism evidence="2 3">
    <name type="scientific">Crocodylus porosus</name>
    <name type="common">Saltwater crocodile</name>
    <name type="synonym">Estuarine crocodile</name>
    <dbReference type="NCBI Taxonomy" id="8502"/>
    <lineage>
        <taxon>Eukaryota</taxon>
        <taxon>Metazoa</taxon>
        <taxon>Chordata</taxon>
        <taxon>Craniata</taxon>
        <taxon>Vertebrata</taxon>
        <taxon>Euteleostomi</taxon>
        <taxon>Archelosauria</taxon>
        <taxon>Archosauria</taxon>
        <taxon>Crocodylia</taxon>
        <taxon>Longirostres</taxon>
        <taxon>Crocodylidae</taxon>
        <taxon>Crocodylus</taxon>
    </lineage>
</organism>
<keyword evidence="3" id="KW-1185">Reference proteome</keyword>
<proteinExistence type="predicted"/>
<dbReference type="SUPFAM" id="SSF47353">
    <property type="entry name" value="Retrovirus capsid dimerization domain-like"/>
    <property type="match status" value="1"/>
</dbReference>
<dbReference type="Ensembl" id="ENSCPRT00005018457.1">
    <property type="protein sequence ID" value="ENSCPRP00005015750.1"/>
    <property type="gene ID" value="ENSCPRG00005011031.1"/>
</dbReference>
<dbReference type="Proteomes" id="UP000594220">
    <property type="component" value="Unplaced"/>
</dbReference>
<sequence length="116" mass="13821">MSQPAYTATMQDESMDHDKVKREILYQLHINPETYLQAFRAKKKREEKDPRALFSKTDICNKILLEQFLTNLNEETQSWVQYHHPSLNGREWIILLSKMTPHFSRRRCISSSKPKV</sequence>
<dbReference type="GeneTree" id="ENSGT00960000189285"/>